<evidence type="ECO:0000256" key="1">
    <source>
        <dbReference type="ARBA" id="ARBA00022737"/>
    </source>
</evidence>
<dbReference type="InterPro" id="IPR002885">
    <property type="entry name" value="PPR_rpt"/>
</dbReference>
<feature type="repeat" description="PPR" evidence="2">
    <location>
        <begin position="425"/>
        <end position="459"/>
    </location>
</feature>
<dbReference type="PANTHER" id="PTHR46862">
    <property type="entry name" value="OS07G0661900 PROTEIN"/>
    <property type="match status" value="1"/>
</dbReference>
<proteinExistence type="predicted"/>
<reference evidence="4" key="1">
    <citation type="submission" date="2018-02" db="EMBL/GenBank/DDBJ databases">
        <title>Rhizophora mucronata_Transcriptome.</title>
        <authorList>
            <person name="Meera S.P."/>
            <person name="Sreeshan A."/>
            <person name="Augustine A."/>
        </authorList>
    </citation>
    <scope>NUCLEOTIDE SEQUENCE</scope>
    <source>
        <tissue evidence="4">Leaf</tissue>
    </source>
</reference>
<feature type="repeat" description="PPR" evidence="2">
    <location>
        <begin position="530"/>
        <end position="564"/>
    </location>
</feature>
<dbReference type="PROSITE" id="PS51375">
    <property type="entry name" value="PPR"/>
    <property type="match status" value="5"/>
</dbReference>
<sequence>MYLKRLIDRQTVSNLSRFSGGLLPPYLYFIHRYFSIFTINAPIPPSIYPLVGNHGACLPNVKCSRPIFSYSRFVHSAQQTGLNVSNFNLNHVVDDSDEDGTMNEFLSRFVWRMRGKLSEAYPDSDKQTIDGMLLIIVEKVVSEMEKGSLGQMLSAGLVIPSQDFSEDLWRTVWEVGNSVVEDMEKERKKEKMKGALHSEEVKEMCRFAADIGIRGDLLRELKFKWAREKVDENEFYESLEWLRKEKNALEKEIAEVKSTGTIAEEAVMDEEKTKVVSLPKRHGKIKHKIYGLDLSDPKWAEVADKIHETGEIIWPQEPKTISGKCKLLTENILSLKEEDDPSPLLAKWVELLQPSRIDWIALLDKLKGQNTNMYLKIAELLLDEKSFQPTIRDYSLLIDAHAKGGRLEDAERILKKMNQNGILPDIITATVLVHMYSKAGNIDRAKEAFESLRSHGFQPDMKVYNSMIVASVSAGNVKSGESLMREMEAKDIKPTEEIYMALLRSFAQSGDVGGAGRIATTMQFAGFQPSLESCTLLVEAYGQAGDPDQARSNFDYMINLGQRPDDRCVASMIAAYEKKNLLDKALNLLLQLEKDGLDPGPATNFVLFDWLCKLLLVEEAEELLGKIAQQGEAPSVKIQVSLCNMYARAGMEKKTLQTLGILEAKKDQLGTTEFERIINGLVDGGFVREADRARQLMEAQGFAASYDQKVSILANQLFKPVIR</sequence>
<name>A0A2P2J6D0_RHIMU</name>
<dbReference type="Pfam" id="PF01535">
    <property type="entry name" value="PPR"/>
    <property type="match status" value="2"/>
</dbReference>
<feature type="repeat" description="PPR" evidence="2">
    <location>
        <begin position="390"/>
        <end position="424"/>
    </location>
</feature>
<dbReference type="NCBIfam" id="TIGR00756">
    <property type="entry name" value="PPR"/>
    <property type="match status" value="3"/>
</dbReference>
<accession>A0A2P2J6D0</accession>
<dbReference type="Pfam" id="PF17177">
    <property type="entry name" value="PPR_long"/>
    <property type="match status" value="1"/>
</dbReference>
<protein>
    <submittedName>
        <fullName evidence="4">Pentatricopeptide repeat-containing protein At1g22960</fullName>
    </submittedName>
</protein>
<keyword evidence="1" id="KW-0677">Repeat</keyword>
<dbReference type="InterPro" id="IPR033443">
    <property type="entry name" value="PROP1-like_PPR_dom"/>
</dbReference>
<dbReference type="PANTHER" id="PTHR46862:SF2">
    <property type="entry name" value="OS02G0611400 PROTEIN"/>
    <property type="match status" value="1"/>
</dbReference>
<dbReference type="InterPro" id="IPR011990">
    <property type="entry name" value="TPR-like_helical_dom_sf"/>
</dbReference>
<organism evidence="4">
    <name type="scientific">Rhizophora mucronata</name>
    <name type="common">Asiatic mangrove</name>
    <dbReference type="NCBI Taxonomy" id="61149"/>
    <lineage>
        <taxon>Eukaryota</taxon>
        <taxon>Viridiplantae</taxon>
        <taxon>Streptophyta</taxon>
        <taxon>Embryophyta</taxon>
        <taxon>Tracheophyta</taxon>
        <taxon>Spermatophyta</taxon>
        <taxon>Magnoliopsida</taxon>
        <taxon>eudicotyledons</taxon>
        <taxon>Gunneridae</taxon>
        <taxon>Pentapetalae</taxon>
        <taxon>rosids</taxon>
        <taxon>fabids</taxon>
        <taxon>Malpighiales</taxon>
        <taxon>Rhizophoraceae</taxon>
        <taxon>Rhizophora</taxon>
    </lineage>
</organism>
<feature type="domain" description="PROP1-like PPR" evidence="3">
    <location>
        <begin position="407"/>
        <end position="511"/>
    </location>
</feature>
<evidence type="ECO:0000259" key="3">
    <source>
        <dbReference type="Pfam" id="PF17177"/>
    </source>
</evidence>
<feature type="repeat" description="PPR" evidence="2">
    <location>
        <begin position="460"/>
        <end position="494"/>
    </location>
</feature>
<evidence type="ECO:0000256" key="2">
    <source>
        <dbReference type="PROSITE-ProRule" id="PRU00708"/>
    </source>
</evidence>
<dbReference type="Gene3D" id="1.25.40.10">
    <property type="entry name" value="Tetratricopeptide repeat domain"/>
    <property type="match status" value="2"/>
</dbReference>
<feature type="repeat" description="PPR" evidence="2">
    <location>
        <begin position="565"/>
        <end position="599"/>
    </location>
</feature>
<dbReference type="EMBL" id="GGEC01008536">
    <property type="protein sequence ID" value="MBW89019.1"/>
    <property type="molecule type" value="Transcribed_RNA"/>
</dbReference>
<dbReference type="AlphaFoldDB" id="A0A2P2J6D0"/>
<evidence type="ECO:0000313" key="4">
    <source>
        <dbReference type="EMBL" id="MBW89019.1"/>
    </source>
</evidence>